<gene>
    <name evidence="1" type="ORF">GMARGA_LOCUS36766</name>
</gene>
<comment type="caution">
    <text evidence="1">The sequence shown here is derived from an EMBL/GenBank/DDBJ whole genome shotgun (WGS) entry which is preliminary data.</text>
</comment>
<reference evidence="1 2" key="1">
    <citation type="submission" date="2021-06" db="EMBL/GenBank/DDBJ databases">
        <authorList>
            <person name="Kallberg Y."/>
            <person name="Tangrot J."/>
            <person name="Rosling A."/>
        </authorList>
    </citation>
    <scope>NUCLEOTIDE SEQUENCE [LARGE SCALE GENOMIC DNA]</scope>
    <source>
        <strain evidence="1 2">120-4 pot B 10/14</strain>
    </source>
</reference>
<accession>A0ABN7WZF6</accession>
<name>A0ABN7WZF6_GIGMA</name>
<sequence length="158" mass="18358">LQKKRVLVLKVIESHYSLKTLVENNNKGSTNAEKNLKQKDAELSLRTVLEGLANADLKVLKNWIPKNKDDKVKIEMFKLNLDNGFDIEKESLPDCQKVKENKTPKEYLKLVKSNNLNSQFDPGRLFCQYEISLGKVYKVWKKKVKKLKKITENLRAKI</sequence>
<keyword evidence="2" id="KW-1185">Reference proteome</keyword>
<feature type="non-terminal residue" evidence="1">
    <location>
        <position position="1"/>
    </location>
</feature>
<protein>
    <submittedName>
        <fullName evidence="1">43906_t:CDS:1</fullName>
    </submittedName>
</protein>
<dbReference type="EMBL" id="CAJVQB010073778">
    <property type="protein sequence ID" value="CAG8843855.1"/>
    <property type="molecule type" value="Genomic_DNA"/>
</dbReference>
<dbReference type="Proteomes" id="UP000789901">
    <property type="component" value="Unassembled WGS sequence"/>
</dbReference>
<evidence type="ECO:0000313" key="2">
    <source>
        <dbReference type="Proteomes" id="UP000789901"/>
    </source>
</evidence>
<evidence type="ECO:0000313" key="1">
    <source>
        <dbReference type="EMBL" id="CAG8843855.1"/>
    </source>
</evidence>
<proteinExistence type="predicted"/>
<organism evidence="1 2">
    <name type="scientific">Gigaspora margarita</name>
    <dbReference type="NCBI Taxonomy" id="4874"/>
    <lineage>
        <taxon>Eukaryota</taxon>
        <taxon>Fungi</taxon>
        <taxon>Fungi incertae sedis</taxon>
        <taxon>Mucoromycota</taxon>
        <taxon>Glomeromycotina</taxon>
        <taxon>Glomeromycetes</taxon>
        <taxon>Diversisporales</taxon>
        <taxon>Gigasporaceae</taxon>
        <taxon>Gigaspora</taxon>
    </lineage>
</organism>